<dbReference type="AlphaFoldDB" id="A0A5P6P9G5"/>
<evidence type="ECO:0000256" key="8">
    <source>
        <dbReference type="ARBA" id="ARBA00046332"/>
    </source>
</evidence>
<dbReference type="EMBL" id="CP044543">
    <property type="protein sequence ID" value="QFI74083.1"/>
    <property type="molecule type" value="Genomic_DNA"/>
</dbReference>
<dbReference type="InterPro" id="IPR052371">
    <property type="entry name" value="BFD-associated_ferredoxin"/>
</dbReference>
<dbReference type="InterPro" id="IPR041854">
    <property type="entry name" value="BFD-like_2Fe2S-bd_dom_sf"/>
</dbReference>
<keyword evidence="3" id="KW-0479">Metal-binding</keyword>
<evidence type="ECO:0000259" key="9">
    <source>
        <dbReference type="Pfam" id="PF04324"/>
    </source>
</evidence>
<dbReference type="OrthoDB" id="8243024at2"/>
<organism evidence="10 11">
    <name type="scientific">Bradyrhizobium betae</name>
    <dbReference type="NCBI Taxonomy" id="244734"/>
    <lineage>
        <taxon>Bacteria</taxon>
        <taxon>Pseudomonadati</taxon>
        <taxon>Pseudomonadota</taxon>
        <taxon>Alphaproteobacteria</taxon>
        <taxon>Hyphomicrobiales</taxon>
        <taxon>Nitrobacteraceae</taxon>
        <taxon>Bradyrhizobium</taxon>
    </lineage>
</organism>
<dbReference type="PANTHER" id="PTHR37424:SF1">
    <property type="entry name" value="BACTERIOFERRITIN-ASSOCIATED FERREDOXIN"/>
    <property type="match status" value="1"/>
</dbReference>
<dbReference type="KEGG" id="bbet:F8237_17755"/>
<keyword evidence="5" id="KW-0408">Iron</keyword>
<keyword evidence="2" id="KW-0001">2Fe-2S</keyword>
<keyword evidence="1" id="KW-0813">Transport</keyword>
<dbReference type="InterPro" id="IPR007419">
    <property type="entry name" value="BFD-like_2Fe2S-bd_dom"/>
</dbReference>
<comment type="similarity">
    <text evidence="8">Belongs to the Bfd family.</text>
</comment>
<evidence type="ECO:0000256" key="5">
    <source>
        <dbReference type="ARBA" id="ARBA00023004"/>
    </source>
</evidence>
<sequence>MIVCSCNVLSDSQVKSTIADVKPSSPKHVYEFLCCTAKCGRCARTIQAILESNIATMRTDNTENGALAFSS</sequence>
<proteinExistence type="inferred from homology"/>
<evidence type="ECO:0000256" key="4">
    <source>
        <dbReference type="ARBA" id="ARBA00022982"/>
    </source>
</evidence>
<feature type="domain" description="BFD-like [2Fe-2S]-binding" evidence="9">
    <location>
        <begin position="2"/>
        <end position="51"/>
    </location>
</feature>
<dbReference type="GO" id="GO:0046872">
    <property type="term" value="F:metal ion binding"/>
    <property type="evidence" value="ECO:0007669"/>
    <property type="project" value="UniProtKB-KW"/>
</dbReference>
<dbReference type="PANTHER" id="PTHR37424">
    <property type="entry name" value="BACTERIOFERRITIN-ASSOCIATED FERREDOXIN"/>
    <property type="match status" value="1"/>
</dbReference>
<evidence type="ECO:0000256" key="3">
    <source>
        <dbReference type="ARBA" id="ARBA00022723"/>
    </source>
</evidence>
<keyword evidence="6" id="KW-0411">Iron-sulfur</keyword>
<keyword evidence="4" id="KW-0249">Electron transport</keyword>
<name>A0A5P6P9G5_9BRAD</name>
<evidence type="ECO:0000256" key="6">
    <source>
        <dbReference type="ARBA" id="ARBA00023014"/>
    </source>
</evidence>
<evidence type="ECO:0000256" key="2">
    <source>
        <dbReference type="ARBA" id="ARBA00022714"/>
    </source>
</evidence>
<evidence type="ECO:0000256" key="7">
    <source>
        <dbReference type="ARBA" id="ARBA00039386"/>
    </source>
</evidence>
<evidence type="ECO:0000256" key="1">
    <source>
        <dbReference type="ARBA" id="ARBA00022448"/>
    </source>
</evidence>
<evidence type="ECO:0000313" key="10">
    <source>
        <dbReference type="EMBL" id="QFI74083.1"/>
    </source>
</evidence>
<protein>
    <recommendedName>
        <fullName evidence="7">Bacterioferritin-associated ferredoxin</fullName>
    </recommendedName>
</protein>
<gene>
    <name evidence="10" type="ORF">F8237_17755</name>
</gene>
<dbReference type="RefSeq" id="WP_151646645.1">
    <property type="nucleotide sequence ID" value="NZ_CP044543.1"/>
</dbReference>
<dbReference type="Gene3D" id="1.10.10.1100">
    <property type="entry name" value="BFD-like [2Fe-2S]-binding domain"/>
    <property type="match status" value="1"/>
</dbReference>
<dbReference type="Pfam" id="PF04324">
    <property type="entry name" value="Fer2_BFD"/>
    <property type="match status" value="1"/>
</dbReference>
<dbReference type="Proteomes" id="UP000325641">
    <property type="component" value="Chromosome"/>
</dbReference>
<dbReference type="GO" id="GO:0051537">
    <property type="term" value="F:2 iron, 2 sulfur cluster binding"/>
    <property type="evidence" value="ECO:0007669"/>
    <property type="project" value="UniProtKB-KW"/>
</dbReference>
<reference evidence="11" key="1">
    <citation type="submission" date="2019-10" db="EMBL/GenBank/DDBJ databases">
        <title>Complete Genome Sequence of Bradyrhizobium betae type strain PL7HG1T.</title>
        <authorList>
            <person name="Bromfield E.S.P."/>
            <person name="Cloutier S."/>
        </authorList>
    </citation>
    <scope>NUCLEOTIDE SEQUENCE [LARGE SCALE GENOMIC DNA]</scope>
    <source>
        <strain evidence="11">PL7HG1</strain>
    </source>
</reference>
<evidence type="ECO:0000313" key="11">
    <source>
        <dbReference type="Proteomes" id="UP000325641"/>
    </source>
</evidence>
<accession>A0A5P6P9G5</accession>